<dbReference type="STRING" id="196109.A0A136JHY2"/>
<name>A0A136JHY2_9PEZI</name>
<dbReference type="GO" id="GO:0030915">
    <property type="term" value="C:Smc5-Smc6 complex"/>
    <property type="evidence" value="ECO:0007669"/>
    <property type="project" value="InterPro"/>
</dbReference>
<dbReference type="Pfam" id="PF11789">
    <property type="entry name" value="zf-Nse"/>
    <property type="match status" value="1"/>
</dbReference>
<dbReference type="Proteomes" id="UP000070501">
    <property type="component" value="Unassembled WGS sequence"/>
</dbReference>
<dbReference type="Gene3D" id="3.30.40.10">
    <property type="entry name" value="Zinc/RING finger domain, C3HC4 (zinc finger)"/>
    <property type="match status" value="1"/>
</dbReference>
<feature type="non-terminal residue" evidence="11">
    <location>
        <position position="73"/>
    </location>
</feature>
<dbReference type="InParanoid" id="A0A136JHY2"/>
<keyword evidence="8" id="KW-0862">Zinc</keyword>
<evidence type="ECO:0000256" key="1">
    <source>
        <dbReference type="ARBA" id="ARBA00004123"/>
    </source>
</evidence>
<gene>
    <name evidence="11" type="ORF">Micbo1qcDRAFT_155392</name>
</gene>
<keyword evidence="6" id="KW-0863">Zinc-finger</keyword>
<keyword evidence="9" id="KW-0539">Nucleus</keyword>
<evidence type="ECO:0000256" key="9">
    <source>
        <dbReference type="ARBA" id="ARBA00023242"/>
    </source>
</evidence>
<protein>
    <recommendedName>
        <fullName evidence="10">SP-RING-type domain-containing protein</fullName>
    </recommendedName>
</protein>
<dbReference type="EMBL" id="KQ964245">
    <property type="protein sequence ID" value="KXJ96761.1"/>
    <property type="molecule type" value="Genomic_DNA"/>
</dbReference>
<evidence type="ECO:0000256" key="4">
    <source>
        <dbReference type="ARBA" id="ARBA00022679"/>
    </source>
</evidence>
<evidence type="ECO:0000256" key="8">
    <source>
        <dbReference type="ARBA" id="ARBA00022833"/>
    </source>
</evidence>
<evidence type="ECO:0000256" key="3">
    <source>
        <dbReference type="ARBA" id="ARBA00008212"/>
    </source>
</evidence>
<dbReference type="GO" id="GO:0000724">
    <property type="term" value="P:double-strand break repair via homologous recombination"/>
    <property type="evidence" value="ECO:0007669"/>
    <property type="project" value="InterPro"/>
</dbReference>
<keyword evidence="12" id="KW-1185">Reference proteome</keyword>
<keyword evidence="7" id="KW-0833">Ubl conjugation pathway</keyword>
<dbReference type="PANTHER" id="PTHR21330">
    <property type="entry name" value="E3 SUMO-PROTEIN LIGASE NSE2"/>
    <property type="match status" value="1"/>
</dbReference>
<dbReference type="AlphaFoldDB" id="A0A136JHY2"/>
<evidence type="ECO:0000256" key="5">
    <source>
        <dbReference type="ARBA" id="ARBA00022723"/>
    </source>
</evidence>
<keyword evidence="4" id="KW-0808">Transferase</keyword>
<comment type="pathway">
    <text evidence="2">Protein modification; protein sumoylation.</text>
</comment>
<accession>A0A136JHY2</accession>
<evidence type="ECO:0000256" key="6">
    <source>
        <dbReference type="ARBA" id="ARBA00022771"/>
    </source>
</evidence>
<dbReference type="InterPro" id="IPR026846">
    <property type="entry name" value="Nse2(Mms21)"/>
</dbReference>
<comment type="similarity">
    <text evidence="3">Belongs to the NSE2 family.</text>
</comment>
<evidence type="ECO:0000313" key="12">
    <source>
        <dbReference type="Proteomes" id="UP000070501"/>
    </source>
</evidence>
<dbReference type="PANTHER" id="PTHR21330:SF1">
    <property type="entry name" value="E3 SUMO-PROTEIN LIGASE NSE2"/>
    <property type="match status" value="1"/>
</dbReference>
<dbReference type="OrthoDB" id="26899at2759"/>
<proteinExistence type="inferred from homology"/>
<dbReference type="CDD" id="cd16651">
    <property type="entry name" value="SPL-RING_NSE2"/>
    <property type="match status" value="1"/>
</dbReference>
<comment type="subcellular location">
    <subcellularLocation>
        <location evidence="1">Nucleus</location>
    </subcellularLocation>
</comment>
<dbReference type="InterPro" id="IPR013083">
    <property type="entry name" value="Znf_RING/FYVE/PHD"/>
</dbReference>
<keyword evidence="5" id="KW-0479">Metal-binding</keyword>
<feature type="domain" description="SP-RING-type" evidence="10">
    <location>
        <begin position="1"/>
        <end position="37"/>
    </location>
</feature>
<dbReference type="GO" id="GO:0008270">
    <property type="term" value="F:zinc ion binding"/>
    <property type="evidence" value="ECO:0007669"/>
    <property type="project" value="UniProtKB-KW"/>
</dbReference>
<evidence type="ECO:0000313" key="11">
    <source>
        <dbReference type="EMBL" id="KXJ96761.1"/>
    </source>
</evidence>
<sequence>MTNPYTSRKCRHTFNMDSIREFLGARGTKLCPQTGCSEMVSFKDFYPDQIMLRRIQRAEASNNDTMMMDDDDD</sequence>
<evidence type="ECO:0000259" key="10">
    <source>
        <dbReference type="Pfam" id="PF11789"/>
    </source>
</evidence>
<dbReference type="InterPro" id="IPR004181">
    <property type="entry name" value="Znf_MIZ"/>
</dbReference>
<evidence type="ECO:0000256" key="2">
    <source>
        <dbReference type="ARBA" id="ARBA00004718"/>
    </source>
</evidence>
<dbReference type="SUPFAM" id="SSF57850">
    <property type="entry name" value="RING/U-box"/>
    <property type="match status" value="1"/>
</dbReference>
<evidence type="ECO:0000256" key="7">
    <source>
        <dbReference type="ARBA" id="ARBA00022786"/>
    </source>
</evidence>
<organism evidence="11 12">
    <name type="scientific">Microdochium bolleyi</name>
    <dbReference type="NCBI Taxonomy" id="196109"/>
    <lineage>
        <taxon>Eukaryota</taxon>
        <taxon>Fungi</taxon>
        <taxon>Dikarya</taxon>
        <taxon>Ascomycota</taxon>
        <taxon>Pezizomycotina</taxon>
        <taxon>Sordariomycetes</taxon>
        <taxon>Xylariomycetidae</taxon>
        <taxon>Xylariales</taxon>
        <taxon>Microdochiaceae</taxon>
        <taxon>Microdochium</taxon>
    </lineage>
</organism>
<reference evidence="12" key="1">
    <citation type="submission" date="2016-02" db="EMBL/GenBank/DDBJ databases">
        <title>Draft genome sequence of Microdochium bolleyi, a fungal endophyte of beachgrass.</title>
        <authorList>
            <consortium name="DOE Joint Genome Institute"/>
            <person name="David A.S."/>
            <person name="May G."/>
            <person name="Haridas S."/>
            <person name="Lim J."/>
            <person name="Wang M."/>
            <person name="Labutti K."/>
            <person name="Lipzen A."/>
            <person name="Barry K."/>
            <person name="Grigoriev I.V."/>
        </authorList>
    </citation>
    <scope>NUCLEOTIDE SEQUENCE [LARGE SCALE GENOMIC DNA]</scope>
    <source>
        <strain evidence="12">J235TASD1</strain>
    </source>
</reference>
<dbReference type="GO" id="GO:0016925">
    <property type="term" value="P:protein sumoylation"/>
    <property type="evidence" value="ECO:0007669"/>
    <property type="project" value="TreeGrafter"/>
</dbReference>
<dbReference type="GO" id="GO:0005634">
    <property type="term" value="C:nucleus"/>
    <property type="evidence" value="ECO:0007669"/>
    <property type="project" value="UniProtKB-SubCell"/>
</dbReference>
<dbReference type="GO" id="GO:0061665">
    <property type="term" value="F:SUMO ligase activity"/>
    <property type="evidence" value="ECO:0007669"/>
    <property type="project" value="TreeGrafter"/>
</dbReference>